<evidence type="ECO:0000256" key="1">
    <source>
        <dbReference type="ARBA" id="ARBA00022723"/>
    </source>
</evidence>
<gene>
    <name evidence="4" type="ORF">SEENIN0B_00898</name>
</gene>
<dbReference type="PROSITE" id="PS01229">
    <property type="entry name" value="COF_2"/>
    <property type="match status" value="1"/>
</dbReference>
<dbReference type="Proteomes" id="UP000004564">
    <property type="component" value="Chromosome"/>
</dbReference>
<protein>
    <submittedName>
        <fullName evidence="4">Cof-like hydrolase</fullName>
    </submittedName>
</protein>
<proteinExistence type="predicted"/>
<dbReference type="PANTHER" id="PTHR10000:SF53">
    <property type="entry name" value="5-AMINO-6-(5-PHOSPHO-D-RIBITYLAMINO)URACIL PHOSPHATASE YBJI-RELATED"/>
    <property type="match status" value="1"/>
</dbReference>
<dbReference type="GO" id="GO:0000287">
    <property type="term" value="F:magnesium ion binding"/>
    <property type="evidence" value="ECO:0007669"/>
    <property type="project" value="TreeGrafter"/>
</dbReference>
<dbReference type="EMBL" id="AFYI01000002">
    <property type="protein sequence ID" value="EHB41050.1"/>
    <property type="molecule type" value="Genomic_DNA"/>
</dbReference>
<dbReference type="SFLD" id="SFLDS00003">
    <property type="entry name" value="Haloacid_Dehalogenase"/>
    <property type="match status" value="1"/>
</dbReference>
<dbReference type="SFLD" id="SFLDG01140">
    <property type="entry name" value="C2.B:_Phosphomannomutase_and_P"/>
    <property type="match status" value="1"/>
</dbReference>
<dbReference type="SFLD" id="SFLDG01144">
    <property type="entry name" value="C2.B.4:_PGP_Like"/>
    <property type="match status" value="1"/>
</dbReference>
<dbReference type="SUPFAM" id="SSF56784">
    <property type="entry name" value="HAD-like"/>
    <property type="match status" value="1"/>
</dbReference>
<dbReference type="InterPro" id="IPR006379">
    <property type="entry name" value="HAD-SF_hydro_IIB"/>
</dbReference>
<reference evidence="4 5" key="1">
    <citation type="submission" date="2011-09" db="EMBL/GenBank/DDBJ databases">
        <authorList>
            <person name="McClelland M."/>
            <person name="Clifton S."/>
            <person name="Porwollik S."/>
            <person name="Cheng P."/>
            <person name="Wollam A."/>
            <person name="Wang C."/>
            <person name="Pepin K."/>
            <person name="Bhonagiri V."/>
            <person name="Fulton R."/>
            <person name="Fulton L.F."/>
            <person name="Delehaunty K."/>
            <person name="Fronick C."/>
            <person name="O'Laughlin M."/>
            <person name="Godfrey J."/>
            <person name="Waligorski J."/>
            <person name="Appelbaum E."/>
            <person name="Farmer C."/>
            <person name="Strong C."/>
            <person name="Tomlinson C."/>
            <person name="Hou S."/>
            <person name="Minx P."/>
            <person name="Warren W."/>
            <person name="Wilson R.K."/>
        </authorList>
    </citation>
    <scope>NUCLEOTIDE SEQUENCE [LARGE SCALE GENOMIC DNA]</scope>
    <source>
        <strain evidence="5">SARB 27</strain>
    </source>
</reference>
<comment type="caution">
    <text evidence="4">The sequence shown here is derived from an EMBL/GenBank/DDBJ whole genome shotgun (WGS) entry which is preliminary data.</text>
</comment>
<accession>A0A6C8G5P6</accession>
<organism evidence="4 5">
    <name type="scientific">Salmonella enterica subsp. enterica serovar Infantis str. SARB27</name>
    <dbReference type="NCBI Taxonomy" id="596155"/>
    <lineage>
        <taxon>Bacteria</taxon>
        <taxon>Pseudomonadati</taxon>
        <taxon>Pseudomonadota</taxon>
        <taxon>Gammaproteobacteria</taxon>
        <taxon>Enterobacterales</taxon>
        <taxon>Enterobacteriaceae</taxon>
        <taxon>Salmonella</taxon>
    </lineage>
</organism>
<dbReference type="NCBIfam" id="TIGR01484">
    <property type="entry name" value="HAD-SF-IIB"/>
    <property type="match status" value="1"/>
</dbReference>
<evidence type="ECO:0000256" key="2">
    <source>
        <dbReference type="ARBA" id="ARBA00022801"/>
    </source>
</evidence>
<name>A0A6C8G5P6_SALIN</name>
<dbReference type="CDD" id="cd07518">
    <property type="entry name" value="HAD_YbiV-Like"/>
    <property type="match status" value="1"/>
</dbReference>
<dbReference type="Pfam" id="PF08282">
    <property type="entry name" value="Hydrolase_3"/>
    <property type="match status" value="1"/>
</dbReference>
<dbReference type="InterPro" id="IPR023214">
    <property type="entry name" value="HAD_sf"/>
</dbReference>
<dbReference type="PANTHER" id="PTHR10000">
    <property type="entry name" value="PHOSPHOSERINE PHOSPHATASE"/>
    <property type="match status" value="1"/>
</dbReference>
<keyword evidence="3" id="KW-0460">Magnesium</keyword>
<dbReference type="FunFam" id="3.30.1240.10:FF:000003">
    <property type="entry name" value="HAD family hydrolase"/>
    <property type="match status" value="1"/>
</dbReference>
<keyword evidence="2 4" id="KW-0378">Hydrolase</keyword>
<evidence type="ECO:0000256" key="3">
    <source>
        <dbReference type="ARBA" id="ARBA00022842"/>
    </source>
</evidence>
<dbReference type="GO" id="GO:0016791">
    <property type="term" value="F:phosphatase activity"/>
    <property type="evidence" value="ECO:0007669"/>
    <property type="project" value="TreeGrafter"/>
</dbReference>
<keyword evidence="1" id="KW-0479">Metal-binding</keyword>
<dbReference type="InterPro" id="IPR000150">
    <property type="entry name" value="Cof"/>
</dbReference>
<dbReference type="GO" id="GO:0005829">
    <property type="term" value="C:cytosol"/>
    <property type="evidence" value="ECO:0007669"/>
    <property type="project" value="TreeGrafter"/>
</dbReference>
<evidence type="ECO:0000313" key="4">
    <source>
        <dbReference type="EMBL" id="EHB41050.1"/>
    </source>
</evidence>
<evidence type="ECO:0000313" key="5">
    <source>
        <dbReference type="Proteomes" id="UP000004564"/>
    </source>
</evidence>
<dbReference type="NCBIfam" id="TIGR00099">
    <property type="entry name" value="Cof-subfamily"/>
    <property type="match status" value="1"/>
</dbReference>
<sequence>MFLVAVTARSLSMTVNVVVTDMDGTFLDDAKQYDRVRFMAQYQELKKRNIEFVVASGNQYYQLISFFPELKDEISFVAENGALVYEHGKQLFHGELTRHESRIVIGELLKDKQLNFVACGLKSAYVSKNAPEAFVALMAKHYHRLQPVNDYHDIDDILFKFSLNLPDEQIPLVIDKLHVSLDGIMKPVTSGFGFIDLIIPGLHKANGISRLLKRWNRSPQNVVAIGDSGNDAEMLKMAHYSFAMGNAADNIKALSRYHTDDNNHQGALNVIQAVLDGTDPF</sequence>
<dbReference type="Gene3D" id="3.30.1240.10">
    <property type="match status" value="1"/>
</dbReference>
<dbReference type="Gene3D" id="3.40.50.1000">
    <property type="entry name" value="HAD superfamily/HAD-like"/>
    <property type="match status" value="1"/>
</dbReference>
<dbReference type="AlphaFoldDB" id="A0A6C8G5P6"/>
<dbReference type="InterPro" id="IPR036412">
    <property type="entry name" value="HAD-like_sf"/>
</dbReference>